<sequence>MVRSSILLRHFLSLLE</sequence>
<organism evidence="1 2">
    <name type="scientific">Leptotrombidium deliense</name>
    <dbReference type="NCBI Taxonomy" id="299467"/>
    <lineage>
        <taxon>Eukaryota</taxon>
        <taxon>Metazoa</taxon>
        <taxon>Ecdysozoa</taxon>
        <taxon>Arthropoda</taxon>
        <taxon>Chelicerata</taxon>
        <taxon>Arachnida</taxon>
        <taxon>Acari</taxon>
        <taxon>Acariformes</taxon>
        <taxon>Trombidiformes</taxon>
        <taxon>Prostigmata</taxon>
        <taxon>Anystina</taxon>
        <taxon>Parasitengona</taxon>
        <taxon>Trombiculoidea</taxon>
        <taxon>Trombiculidae</taxon>
        <taxon>Leptotrombidium</taxon>
    </lineage>
</organism>
<dbReference type="Proteomes" id="UP000288716">
    <property type="component" value="Unassembled WGS sequence"/>
</dbReference>
<keyword evidence="2" id="KW-1185">Reference proteome</keyword>
<evidence type="ECO:0000313" key="1">
    <source>
        <dbReference type="EMBL" id="RWS23140.1"/>
    </source>
</evidence>
<gene>
    <name evidence="1" type="ORF">B4U80_05792</name>
</gene>
<name>A0A443S6I1_9ACAR</name>
<proteinExistence type="predicted"/>
<dbReference type="EMBL" id="NCKV01007045">
    <property type="protein sequence ID" value="RWS23140.1"/>
    <property type="molecule type" value="Genomic_DNA"/>
</dbReference>
<dbReference type="VEuPathDB" id="VectorBase:LDEU008900"/>
<protein>
    <submittedName>
        <fullName evidence="1">Uncharacterized protein</fullName>
    </submittedName>
</protein>
<accession>A0A443S6I1</accession>
<dbReference type="AlphaFoldDB" id="A0A443S6I1"/>
<evidence type="ECO:0000313" key="2">
    <source>
        <dbReference type="Proteomes" id="UP000288716"/>
    </source>
</evidence>
<reference evidence="1 2" key="1">
    <citation type="journal article" date="2018" name="Gigascience">
        <title>Genomes of trombidid mites reveal novel predicted allergens and laterally-transferred genes associated with secondary metabolism.</title>
        <authorList>
            <person name="Dong X."/>
            <person name="Chaisiri K."/>
            <person name="Xia D."/>
            <person name="Armstrong S.D."/>
            <person name="Fang Y."/>
            <person name="Donnelly M.J."/>
            <person name="Kadowaki T."/>
            <person name="McGarry J.W."/>
            <person name="Darby A.C."/>
            <person name="Makepeace B.L."/>
        </authorList>
    </citation>
    <scope>NUCLEOTIDE SEQUENCE [LARGE SCALE GENOMIC DNA]</scope>
    <source>
        <strain evidence="1">UoL-UT</strain>
    </source>
</reference>
<comment type="caution">
    <text evidence="1">The sequence shown here is derived from an EMBL/GenBank/DDBJ whole genome shotgun (WGS) entry which is preliminary data.</text>
</comment>